<dbReference type="WBParaSite" id="GPUH_0000083301-mRNA-1">
    <property type="protein sequence ID" value="GPUH_0000083301-mRNA-1"/>
    <property type="gene ID" value="GPUH_0000083301"/>
</dbReference>
<evidence type="ECO:0000313" key="3">
    <source>
        <dbReference type="WBParaSite" id="GPUH_0000083301-mRNA-1"/>
    </source>
</evidence>
<dbReference type="Proteomes" id="UP000271098">
    <property type="component" value="Unassembled WGS sequence"/>
</dbReference>
<dbReference type="AlphaFoldDB" id="A0A183CWJ2"/>
<accession>A0A183CWJ2</accession>
<name>A0A183CWJ2_9BILA</name>
<sequence length="69" mass="7833">MTFWLLPVKGSHYGQVYPKIDAQSDLVGPKASQRSVEVTIRCPDLQNEKKTISRGGLDVTRRRRPQILP</sequence>
<dbReference type="EMBL" id="UYRT01000853">
    <property type="protein sequence ID" value="VDK28831.1"/>
    <property type="molecule type" value="Genomic_DNA"/>
</dbReference>
<gene>
    <name evidence="1" type="ORF">GPUH_LOCUS833</name>
</gene>
<reference evidence="1 2" key="2">
    <citation type="submission" date="2018-11" db="EMBL/GenBank/DDBJ databases">
        <authorList>
            <consortium name="Pathogen Informatics"/>
        </authorList>
    </citation>
    <scope>NUCLEOTIDE SEQUENCE [LARGE SCALE GENOMIC DNA]</scope>
</reference>
<evidence type="ECO:0000313" key="1">
    <source>
        <dbReference type="EMBL" id="VDK28831.1"/>
    </source>
</evidence>
<proteinExistence type="predicted"/>
<keyword evidence="2" id="KW-1185">Reference proteome</keyword>
<organism evidence="3">
    <name type="scientific">Gongylonema pulchrum</name>
    <dbReference type="NCBI Taxonomy" id="637853"/>
    <lineage>
        <taxon>Eukaryota</taxon>
        <taxon>Metazoa</taxon>
        <taxon>Ecdysozoa</taxon>
        <taxon>Nematoda</taxon>
        <taxon>Chromadorea</taxon>
        <taxon>Rhabditida</taxon>
        <taxon>Spirurina</taxon>
        <taxon>Spiruromorpha</taxon>
        <taxon>Spiruroidea</taxon>
        <taxon>Gongylonematidae</taxon>
        <taxon>Gongylonema</taxon>
    </lineage>
</organism>
<protein>
    <submittedName>
        <fullName evidence="1 3">Uncharacterized protein</fullName>
    </submittedName>
</protein>
<reference evidence="3" key="1">
    <citation type="submission" date="2016-06" db="UniProtKB">
        <authorList>
            <consortium name="WormBaseParasite"/>
        </authorList>
    </citation>
    <scope>IDENTIFICATION</scope>
</reference>
<evidence type="ECO:0000313" key="2">
    <source>
        <dbReference type="Proteomes" id="UP000271098"/>
    </source>
</evidence>